<name>A0ACC0KHE5_CHOFU</name>
<protein>
    <submittedName>
        <fullName evidence="1">Uncharacterized protein</fullName>
    </submittedName>
</protein>
<dbReference type="Proteomes" id="UP001064048">
    <property type="component" value="Chromosome 6"/>
</dbReference>
<accession>A0ACC0KHE5</accession>
<dbReference type="EMBL" id="CM046106">
    <property type="protein sequence ID" value="KAI8435481.1"/>
    <property type="molecule type" value="Genomic_DNA"/>
</dbReference>
<reference evidence="1 2" key="1">
    <citation type="journal article" date="2022" name="Genome Biol. Evol.">
        <title>The Spruce Budworm Genome: Reconstructing the Evolutionary History of Antifreeze Proteins.</title>
        <authorList>
            <person name="Beliveau C."/>
            <person name="Gagne P."/>
            <person name="Picq S."/>
            <person name="Vernygora O."/>
            <person name="Keeling C.I."/>
            <person name="Pinkney K."/>
            <person name="Doucet D."/>
            <person name="Wen F."/>
            <person name="Johnston J.S."/>
            <person name="Maaroufi H."/>
            <person name="Boyle B."/>
            <person name="Laroche J."/>
            <person name="Dewar K."/>
            <person name="Juretic N."/>
            <person name="Blackburn G."/>
            <person name="Nisole A."/>
            <person name="Brunet B."/>
            <person name="Brandao M."/>
            <person name="Lumley L."/>
            <person name="Duan J."/>
            <person name="Quan G."/>
            <person name="Lucarotti C.J."/>
            <person name="Roe A.D."/>
            <person name="Sperling F.A.H."/>
            <person name="Levesque R.C."/>
            <person name="Cusson M."/>
        </authorList>
    </citation>
    <scope>NUCLEOTIDE SEQUENCE [LARGE SCALE GENOMIC DNA]</scope>
    <source>
        <strain evidence="1">Glfc:IPQL:Cfum</strain>
    </source>
</reference>
<keyword evidence="2" id="KW-1185">Reference proteome</keyword>
<sequence length="396" mass="45726">MKKWCAIRRCLQIRLSVYIVIALCLLSIVHFFTFYGYYNYTHINRDSIDSKLYKKVHPAVLKRRKQNCTYESILQRTASMQTWDIGNDTENFVAAGIDGGSYVPPQCNPLFSVAVLVTYRNRQKQLDIFLPYMHNFLRKQNIHYKIYLIEQQDEKPWNKGLLYNIGARQAIADKFPCLILQDVDLLPLDESNLYVCTTEPRHLSASVDKFRFVLPYDWLVGGVFAIRSDQYKEVNGFSNRFLGWGGEDDDFYSRLSMHDMKISRFPRSMSRYTMLAHRPEAKNAARLRILADNARRGRAGAAADGLRAAAPRHLQVRPHRLFTLIAARPPPPLENNPRYANAERPLRRFMPAFHYATASFPPIMCEVCVIDEPIEALHLPRLAPLSRFHQSGAVRG</sequence>
<gene>
    <name evidence="1" type="ORF">MSG28_003778</name>
</gene>
<proteinExistence type="predicted"/>
<organism evidence="1 2">
    <name type="scientific">Choristoneura fumiferana</name>
    <name type="common">Spruce budworm moth</name>
    <name type="synonym">Archips fumiferana</name>
    <dbReference type="NCBI Taxonomy" id="7141"/>
    <lineage>
        <taxon>Eukaryota</taxon>
        <taxon>Metazoa</taxon>
        <taxon>Ecdysozoa</taxon>
        <taxon>Arthropoda</taxon>
        <taxon>Hexapoda</taxon>
        <taxon>Insecta</taxon>
        <taxon>Pterygota</taxon>
        <taxon>Neoptera</taxon>
        <taxon>Endopterygota</taxon>
        <taxon>Lepidoptera</taxon>
        <taxon>Glossata</taxon>
        <taxon>Ditrysia</taxon>
        <taxon>Tortricoidea</taxon>
        <taxon>Tortricidae</taxon>
        <taxon>Tortricinae</taxon>
        <taxon>Choristoneura</taxon>
    </lineage>
</organism>
<evidence type="ECO:0000313" key="2">
    <source>
        <dbReference type="Proteomes" id="UP001064048"/>
    </source>
</evidence>
<comment type="caution">
    <text evidence="1">The sequence shown here is derived from an EMBL/GenBank/DDBJ whole genome shotgun (WGS) entry which is preliminary data.</text>
</comment>
<evidence type="ECO:0000313" key="1">
    <source>
        <dbReference type="EMBL" id="KAI8435481.1"/>
    </source>
</evidence>